<dbReference type="PROSITE" id="PS50975">
    <property type="entry name" value="ATP_GRASP"/>
    <property type="match status" value="1"/>
</dbReference>
<dbReference type="GO" id="GO:0034028">
    <property type="term" value="F:5-(carboxyamino)imidazole ribonucleotide synthase activity"/>
    <property type="evidence" value="ECO:0007669"/>
    <property type="project" value="UniProtKB-UniRule"/>
</dbReference>
<dbReference type="PANTHER" id="PTHR11609">
    <property type="entry name" value="PURINE BIOSYNTHESIS PROTEIN 6/7, PUR6/7"/>
    <property type="match status" value="1"/>
</dbReference>
<dbReference type="UniPathway" id="UPA00074">
    <property type="reaction ID" value="UER00942"/>
</dbReference>
<comment type="function">
    <text evidence="4">Catalyzes the ATP-dependent conversion of 5-aminoimidazole ribonucleotide (AIR) and HCO(3)(-) to N5-carboxyaminoimidazole ribonucleotide (N5-CAIR).</text>
</comment>
<feature type="binding site" evidence="4">
    <location>
        <begin position="180"/>
        <end position="183"/>
    </location>
    <ligand>
        <name>ATP</name>
        <dbReference type="ChEBI" id="CHEBI:30616"/>
    </ligand>
</feature>
<protein>
    <recommendedName>
        <fullName evidence="4">N5-carboxyaminoimidazole ribonucleotide synthase</fullName>
        <shortName evidence="4">N5-CAIR synthase</shortName>
        <ecNumber evidence="4">6.3.4.18</ecNumber>
    </recommendedName>
    <alternativeName>
        <fullName evidence="4">5-(carboxyamino)imidazole ribonucleotide synthetase</fullName>
    </alternativeName>
</protein>
<dbReference type="GO" id="GO:0006189">
    <property type="term" value="P:'de novo' IMP biosynthetic process"/>
    <property type="evidence" value="ECO:0007669"/>
    <property type="project" value="UniProtKB-UniRule"/>
</dbReference>
<keyword evidence="2 4" id="KW-0658">Purine biosynthesis</keyword>
<feature type="binding site" evidence="4">
    <location>
        <position position="142"/>
    </location>
    <ligand>
        <name>ATP</name>
        <dbReference type="ChEBI" id="CHEBI:30616"/>
    </ligand>
</feature>
<organism evidence="6 7">
    <name type="scientific">Spirobacillus cienkowskii</name>
    <dbReference type="NCBI Taxonomy" id="495820"/>
    <lineage>
        <taxon>Bacteria</taxon>
        <taxon>Pseudomonadati</taxon>
        <taxon>Bdellovibrionota</taxon>
        <taxon>Oligoflexia</taxon>
        <taxon>Silvanigrellales</taxon>
        <taxon>Spirobacillus</taxon>
    </lineage>
</organism>
<dbReference type="SUPFAM" id="SSF51246">
    <property type="entry name" value="Rudiment single hybrid motif"/>
    <property type="match status" value="1"/>
</dbReference>
<comment type="catalytic activity">
    <reaction evidence="4">
        <text>5-amino-1-(5-phospho-beta-D-ribosyl)imidazole + hydrogencarbonate + ATP = 5-carboxyamino-1-(5-phospho-D-ribosyl)imidazole + ADP + phosphate + 2 H(+)</text>
        <dbReference type="Rhea" id="RHEA:19317"/>
        <dbReference type="ChEBI" id="CHEBI:15378"/>
        <dbReference type="ChEBI" id="CHEBI:17544"/>
        <dbReference type="ChEBI" id="CHEBI:30616"/>
        <dbReference type="ChEBI" id="CHEBI:43474"/>
        <dbReference type="ChEBI" id="CHEBI:58730"/>
        <dbReference type="ChEBI" id="CHEBI:137981"/>
        <dbReference type="ChEBI" id="CHEBI:456216"/>
        <dbReference type="EC" id="6.3.4.18"/>
    </reaction>
</comment>
<proteinExistence type="inferred from homology"/>
<evidence type="ECO:0000256" key="3">
    <source>
        <dbReference type="ARBA" id="ARBA00022840"/>
    </source>
</evidence>
<evidence type="ECO:0000256" key="2">
    <source>
        <dbReference type="ARBA" id="ARBA00022755"/>
    </source>
</evidence>
<sequence>MKTIGILGGGQLGSMLSDALQKLGCKVIFYAPEPFSPSFLRTPFFYQACWLDYEKLSSFFSECDIITYEFENVPTELLTKLQQQTGKKIFPSIEILKTTQNRILEKNFLLQHNYPTCQFISIENYDNLIKVTDNFPFPYIIKTAAGGYDGKGQWIINSSNELNQFIKSLTKENFVPLILEEKLSLLQEASCIVARNKQGSSVCFPIFDNIHVNNILHQTTLPSSLPTAVQEKIKMLALQAAQDLDVVGLLTTEFFITKKPSHLDKQKNIEDLYIYINEFAPRPHNSGHITQKSCNFSQFDALARVLLNYPLHSPQLLPGNYCMTNLLGETWLAQDFNNNKTLNLAAWKNFPEVIDITLYGKIEPTSKRKMGHFVTYSNDQKTSILVADTFKEQLSAKQIE</sequence>
<dbReference type="InterPro" id="IPR011761">
    <property type="entry name" value="ATP-grasp"/>
</dbReference>
<dbReference type="Pfam" id="PF17769">
    <property type="entry name" value="PurK_C"/>
    <property type="match status" value="1"/>
</dbReference>
<dbReference type="Pfam" id="PF02222">
    <property type="entry name" value="ATP-grasp"/>
    <property type="match status" value="1"/>
</dbReference>
<comment type="caution">
    <text evidence="6">The sequence shown here is derived from an EMBL/GenBank/DDBJ whole genome shotgun (WGS) entry which is preliminary data.</text>
</comment>
<dbReference type="GO" id="GO:0004638">
    <property type="term" value="F:phosphoribosylaminoimidazole carboxylase activity"/>
    <property type="evidence" value="ECO:0007669"/>
    <property type="project" value="InterPro"/>
</dbReference>
<evidence type="ECO:0000259" key="5">
    <source>
        <dbReference type="PROSITE" id="PS50975"/>
    </source>
</evidence>
<feature type="domain" description="ATP-grasp" evidence="5">
    <location>
        <begin position="106"/>
        <end position="307"/>
    </location>
</feature>
<dbReference type="Gene3D" id="3.40.50.20">
    <property type="match status" value="1"/>
</dbReference>
<evidence type="ECO:0000313" key="7">
    <source>
        <dbReference type="Proteomes" id="UP000253934"/>
    </source>
</evidence>
<dbReference type="InterPro" id="IPR054350">
    <property type="entry name" value="PurT/PurK_preATP-grasp"/>
</dbReference>
<dbReference type="HAMAP" id="MF_01928">
    <property type="entry name" value="PurK"/>
    <property type="match status" value="1"/>
</dbReference>
<dbReference type="InterPro" id="IPR005875">
    <property type="entry name" value="PurK"/>
</dbReference>
<dbReference type="InterPro" id="IPR016185">
    <property type="entry name" value="PreATP-grasp_dom_sf"/>
</dbReference>
<dbReference type="GO" id="GO:0005524">
    <property type="term" value="F:ATP binding"/>
    <property type="evidence" value="ECO:0007669"/>
    <property type="project" value="UniProtKB-UniRule"/>
</dbReference>
<dbReference type="PANTHER" id="PTHR11609:SF5">
    <property type="entry name" value="PHOSPHORIBOSYLAMINOIMIDAZOLE CARBOXYLASE"/>
    <property type="match status" value="1"/>
</dbReference>
<keyword evidence="7" id="KW-1185">Reference proteome</keyword>
<gene>
    <name evidence="4" type="primary">purK</name>
    <name evidence="6" type="ORF">DCC88_07555</name>
</gene>
<keyword evidence="1 4" id="KW-0547">Nucleotide-binding</keyword>
<dbReference type="Proteomes" id="UP000253934">
    <property type="component" value="Unassembled WGS sequence"/>
</dbReference>
<accession>A0A369KQX3</accession>
<dbReference type="EC" id="6.3.4.18" evidence="4"/>
<dbReference type="InterPro" id="IPR040686">
    <property type="entry name" value="PurK_C"/>
</dbReference>
<feature type="binding site" evidence="4">
    <location>
        <begin position="147"/>
        <end position="153"/>
    </location>
    <ligand>
        <name>ATP</name>
        <dbReference type="ChEBI" id="CHEBI:30616"/>
    </ligand>
</feature>
<feature type="binding site" evidence="4">
    <location>
        <begin position="277"/>
        <end position="278"/>
    </location>
    <ligand>
        <name>ATP</name>
        <dbReference type="ChEBI" id="CHEBI:30616"/>
    </ligand>
</feature>
<dbReference type="InterPro" id="IPR013815">
    <property type="entry name" value="ATP_grasp_subdomain_1"/>
</dbReference>
<name>A0A369KQX3_9BACT</name>
<evidence type="ECO:0000313" key="6">
    <source>
        <dbReference type="EMBL" id="RDB35972.1"/>
    </source>
</evidence>
<dbReference type="InterPro" id="IPR003135">
    <property type="entry name" value="ATP-grasp_carboxylate-amine"/>
</dbReference>
<keyword evidence="4" id="KW-0436">Ligase</keyword>
<comment type="similarity">
    <text evidence="4">Belongs to the PurK/PurT family.</text>
</comment>
<feature type="binding site" evidence="4">
    <location>
        <position position="188"/>
    </location>
    <ligand>
        <name>ATP</name>
        <dbReference type="ChEBI" id="CHEBI:30616"/>
    </ligand>
</feature>
<dbReference type="GO" id="GO:0046872">
    <property type="term" value="F:metal ion binding"/>
    <property type="evidence" value="ECO:0007669"/>
    <property type="project" value="InterPro"/>
</dbReference>
<dbReference type="GO" id="GO:0005829">
    <property type="term" value="C:cytosol"/>
    <property type="evidence" value="ECO:0007669"/>
    <property type="project" value="TreeGrafter"/>
</dbReference>
<feature type="binding site" evidence="4">
    <location>
        <position position="211"/>
    </location>
    <ligand>
        <name>ATP</name>
        <dbReference type="ChEBI" id="CHEBI:30616"/>
    </ligand>
</feature>
<evidence type="ECO:0000256" key="1">
    <source>
        <dbReference type="ARBA" id="ARBA00022741"/>
    </source>
</evidence>
<comment type="pathway">
    <text evidence="4">Purine metabolism; IMP biosynthesis via de novo pathway; 5-amino-1-(5-phospho-D-ribosyl)imidazole-4-carboxylate from 5-amino-1-(5-phospho-D-ribosyl)imidazole (N5-CAIR route): step 1/2.</text>
</comment>
<dbReference type="AlphaFoldDB" id="A0A369KQX3"/>
<dbReference type="SUPFAM" id="SSF52440">
    <property type="entry name" value="PreATP-grasp domain"/>
    <property type="match status" value="1"/>
</dbReference>
<reference evidence="6" key="1">
    <citation type="submission" date="2018-04" db="EMBL/GenBank/DDBJ databases">
        <title>Draft genome sequence of the Candidatus Spirobacillus cienkowskii, a pathogen of freshwater Daphnia species, reconstructed from hemolymph metagenomic reads.</title>
        <authorList>
            <person name="Bresciani L."/>
            <person name="Lemos L.N."/>
            <person name="Wale N."/>
            <person name="Lin J.Y."/>
            <person name="Fernandes G.R."/>
            <person name="Duffy M.A."/>
            <person name="Rodrigues J.M."/>
        </authorList>
    </citation>
    <scope>NUCLEOTIDE SEQUENCE [LARGE SCALE GENOMIC DNA]</scope>
    <source>
        <strain evidence="6">Binning01</strain>
    </source>
</reference>
<feature type="binding site" evidence="4">
    <location>
        <position position="102"/>
    </location>
    <ligand>
        <name>ATP</name>
        <dbReference type="ChEBI" id="CHEBI:30616"/>
    </ligand>
</feature>
<dbReference type="SUPFAM" id="SSF56059">
    <property type="entry name" value="Glutathione synthetase ATP-binding domain-like"/>
    <property type="match status" value="1"/>
</dbReference>
<dbReference type="EMBL" id="QOVW01000070">
    <property type="protein sequence ID" value="RDB35972.1"/>
    <property type="molecule type" value="Genomic_DNA"/>
</dbReference>
<dbReference type="Gene3D" id="3.30.470.20">
    <property type="entry name" value="ATP-grasp fold, B domain"/>
    <property type="match status" value="1"/>
</dbReference>
<evidence type="ECO:0000256" key="4">
    <source>
        <dbReference type="HAMAP-Rule" id="MF_01928"/>
    </source>
</evidence>
<dbReference type="Pfam" id="PF22660">
    <property type="entry name" value="RS_preATP-grasp-like"/>
    <property type="match status" value="1"/>
</dbReference>
<dbReference type="InterPro" id="IPR011054">
    <property type="entry name" value="Rudment_hybrid_motif"/>
</dbReference>
<keyword evidence="3 4" id="KW-0067">ATP-binding</keyword>
<dbReference type="Gene3D" id="3.30.1490.20">
    <property type="entry name" value="ATP-grasp fold, A domain"/>
    <property type="match status" value="1"/>
</dbReference>
<comment type="subunit">
    <text evidence="4">Homodimer.</text>
</comment>